<dbReference type="GO" id="GO:0071949">
    <property type="term" value="F:FAD binding"/>
    <property type="evidence" value="ECO:0007669"/>
    <property type="project" value="InterPro"/>
</dbReference>
<dbReference type="InterPro" id="IPR002938">
    <property type="entry name" value="FAD-bd"/>
</dbReference>
<dbReference type="InterPro" id="IPR050641">
    <property type="entry name" value="RIFMO-like"/>
</dbReference>
<dbReference type="InterPro" id="IPR036188">
    <property type="entry name" value="FAD/NAD-bd_sf"/>
</dbReference>
<dbReference type="InterPro" id="IPR036249">
    <property type="entry name" value="Thioredoxin-like_sf"/>
</dbReference>
<accession>A0A7M4DRT7</accession>
<evidence type="ECO:0000256" key="2">
    <source>
        <dbReference type="ARBA" id="ARBA00007801"/>
    </source>
</evidence>
<organism evidence="7 8">
    <name type="scientific">Occultella aeris</name>
    <dbReference type="NCBI Taxonomy" id="2761496"/>
    <lineage>
        <taxon>Bacteria</taxon>
        <taxon>Bacillati</taxon>
        <taxon>Actinomycetota</taxon>
        <taxon>Actinomycetes</taxon>
        <taxon>Micrococcales</taxon>
        <taxon>Ruaniaceae</taxon>
        <taxon>Occultella</taxon>
    </lineage>
</organism>
<dbReference type="EC" id="1.14.13.50" evidence="7"/>
<gene>
    <name evidence="7" type="primary">pcpB_3</name>
    <name evidence="7" type="ORF">HALOF300_04884</name>
</gene>
<dbReference type="NCBIfam" id="NF004832">
    <property type="entry name" value="PRK06184.1"/>
    <property type="match status" value="1"/>
</dbReference>
<feature type="compositionally biased region" description="Basic and acidic residues" evidence="5">
    <location>
        <begin position="402"/>
        <end position="422"/>
    </location>
</feature>
<evidence type="ECO:0000256" key="5">
    <source>
        <dbReference type="SAM" id="MobiDB-lite"/>
    </source>
</evidence>
<evidence type="ECO:0000259" key="6">
    <source>
        <dbReference type="Pfam" id="PF01494"/>
    </source>
</evidence>
<dbReference type="PANTHER" id="PTHR43004">
    <property type="entry name" value="TRK SYSTEM POTASSIUM UPTAKE PROTEIN"/>
    <property type="match status" value="1"/>
</dbReference>
<proteinExistence type="inferred from homology"/>
<sequence length="532" mass="57834">MTDTDVLIVGAGPTGLTLAVDLARRGVKVTLIEAASALPRQSRGKGLQPRSLEVLDDLGVVNALLANGKTRQDITLYRDRRRLARLPAGLADPRPDLPYPNIVMIPQWRTTTVLADRLHELGGAIQFSTRLESFATSSGAVRVLVANPQGEREEVTARYLVGCDGGHSRVRRTLSLEFAGITDNSQRYLLGDVTIPGWEPETDDTVRSHAWLGTDGSFLGLAGLPGTGQWQIGASLDADDESEPNLMALQRLWDERSGHPEVRLTDATWLSNFRVNVRMVEQYRHGRVLLAGDAAHVHPPTGGQGMNTGIQDAYNLGWKLAAGLRGHDDALLDTYQAERHPVARRALEQSTDILDAVTSRNPLVRLAMQRLLLPLLSRPAINRALASRVSQIDIGYRGGPLAHDDSPGGRVHPGDRAPDARLTDPSSGRGLRLHDLLRGPHWTLLLVGDQATRHLSVDDLEEDVDAYLIADDSPSSFPGRVVRDCDGTFRKSYRARPGAALLVRPDGYIAWRAEAPTAGAVTQRITTIGAAT</sequence>
<dbReference type="PRINTS" id="PR00420">
    <property type="entry name" value="RNGMNOXGNASE"/>
</dbReference>
<comment type="similarity">
    <text evidence="2">Belongs to the PheA/TfdB FAD monooxygenase family.</text>
</comment>
<name>A0A7M4DRT7_9MICO</name>
<evidence type="ECO:0000313" key="8">
    <source>
        <dbReference type="Proteomes" id="UP000419743"/>
    </source>
</evidence>
<dbReference type="Pfam" id="PF01494">
    <property type="entry name" value="FAD_binding_3"/>
    <property type="match status" value="1"/>
</dbReference>
<evidence type="ECO:0000256" key="1">
    <source>
        <dbReference type="ARBA" id="ARBA00001974"/>
    </source>
</evidence>
<dbReference type="SUPFAM" id="SSF52833">
    <property type="entry name" value="Thioredoxin-like"/>
    <property type="match status" value="1"/>
</dbReference>
<keyword evidence="3" id="KW-0285">Flavoprotein</keyword>
<dbReference type="EMBL" id="CACRYJ010000068">
    <property type="protein sequence ID" value="VZO40181.1"/>
    <property type="molecule type" value="Genomic_DNA"/>
</dbReference>
<dbReference type="Pfam" id="PF21274">
    <property type="entry name" value="Rng_hyd_C"/>
    <property type="match status" value="1"/>
</dbReference>
<evidence type="ECO:0000256" key="4">
    <source>
        <dbReference type="ARBA" id="ARBA00022827"/>
    </source>
</evidence>
<keyword evidence="4" id="KW-0274">FAD</keyword>
<dbReference type="PANTHER" id="PTHR43004:SF19">
    <property type="entry name" value="BINDING MONOOXYGENASE, PUTATIVE (JCVI)-RELATED"/>
    <property type="match status" value="1"/>
</dbReference>
<feature type="region of interest" description="Disordered" evidence="5">
    <location>
        <begin position="398"/>
        <end position="428"/>
    </location>
</feature>
<comment type="caution">
    <text evidence="7">The sequence shown here is derived from an EMBL/GenBank/DDBJ whole genome shotgun (WGS) entry which is preliminary data.</text>
</comment>
<dbReference type="Gene3D" id="3.50.50.60">
    <property type="entry name" value="FAD/NAD(P)-binding domain"/>
    <property type="match status" value="1"/>
</dbReference>
<evidence type="ECO:0000256" key="3">
    <source>
        <dbReference type="ARBA" id="ARBA00022630"/>
    </source>
</evidence>
<dbReference type="Proteomes" id="UP000419743">
    <property type="component" value="Unassembled WGS sequence"/>
</dbReference>
<dbReference type="Gene3D" id="3.40.30.120">
    <property type="match status" value="1"/>
</dbReference>
<dbReference type="SUPFAM" id="SSF51905">
    <property type="entry name" value="FAD/NAD(P)-binding domain"/>
    <property type="match status" value="1"/>
</dbReference>
<keyword evidence="7" id="KW-0560">Oxidoreductase</keyword>
<evidence type="ECO:0000313" key="7">
    <source>
        <dbReference type="EMBL" id="VZO40181.1"/>
    </source>
</evidence>
<reference evidence="7 8" key="1">
    <citation type="submission" date="2019-11" db="EMBL/GenBank/DDBJ databases">
        <authorList>
            <person name="Criscuolo A."/>
        </authorList>
    </citation>
    <scope>NUCLEOTIDE SEQUENCE [LARGE SCALE GENOMIC DNA]</scope>
    <source>
        <strain evidence="7">CIP111667</strain>
    </source>
</reference>
<protein>
    <submittedName>
        <fullName evidence="7">Pentachlorophenol 4-monooxygenase</fullName>
        <ecNumber evidence="7">1.14.13.50</ecNumber>
    </submittedName>
</protein>
<keyword evidence="8" id="KW-1185">Reference proteome</keyword>
<dbReference type="Gene3D" id="3.30.70.2450">
    <property type="match status" value="1"/>
</dbReference>
<dbReference type="RefSeq" id="WP_156743453.1">
    <property type="nucleotide sequence ID" value="NZ_CACRYJ010000068.1"/>
</dbReference>
<dbReference type="AlphaFoldDB" id="A0A7M4DRT7"/>
<keyword evidence="7" id="KW-0503">Monooxygenase</keyword>
<comment type="cofactor">
    <cofactor evidence="1">
        <name>FAD</name>
        <dbReference type="ChEBI" id="CHEBI:57692"/>
    </cofactor>
</comment>
<dbReference type="GO" id="GO:0018677">
    <property type="term" value="F:pentachlorophenol monooxygenase activity"/>
    <property type="evidence" value="ECO:0007669"/>
    <property type="project" value="UniProtKB-EC"/>
</dbReference>
<feature type="domain" description="FAD-binding" evidence="6">
    <location>
        <begin position="3"/>
        <end position="349"/>
    </location>
</feature>